<evidence type="ECO:0000313" key="2">
    <source>
        <dbReference type="EMBL" id="CDW31473.1"/>
    </source>
</evidence>
<dbReference type="EMBL" id="HACA01014112">
    <property type="protein sequence ID" value="CDW31473.1"/>
    <property type="molecule type" value="Transcribed_RNA"/>
</dbReference>
<keyword evidence="1" id="KW-1133">Transmembrane helix</keyword>
<sequence>MLGNYFIFQHRSKSFNLYAKICIYIHIYWTSIVLTTAIMPIRYSRPSTVILPQGCTGKTKNNFTQQQKTMT</sequence>
<keyword evidence="1" id="KW-0812">Transmembrane</keyword>
<accession>A0A0K2TZQ2</accession>
<protein>
    <submittedName>
        <fullName evidence="2">Uncharacterized protein</fullName>
    </submittedName>
</protein>
<dbReference type="AlphaFoldDB" id="A0A0K2TZQ2"/>
<feature type="transmembrane region" description="Helical" evidence="1">
    <location>
        <begin position="21"/>
        <end position="41"/>
    </location>
</feature>
<evidence type="ECO:0000256" key="1">
    <source>
        <dbReference type="SAM" id="Phobius"/>
    </source>
</evidence>
<keyword evidence="1" id="KW-0472">Membrane</keyword>
<name>A0A0K2TZQ2_LEPSM</name>
<organism evidence="2">
    <name type="scientific">Lepeophtheirus salmonis</name>
    <name type="common">Salmon louse</name>
    <name type="synonym">Caligus salmonis</name>
    <dbReference type="NCBI Taxonomy" id="72036"/>
    <lineage>
        <taxon>Eukaryota</taxon>
        <taxon>Metazoa</taxon>
        <taxon>Ecdysozoa</taxon>
        <taxon>Arthropoda</taxon>
        <taxon>Crustacea</taxon>
        <taxon>Multicrustacea</taxon>
        <taxon>Hexanauplia</taxon>
        <taxon>Copepoda</taxon>
        <taxon>Siphonostomatoida</taxon>
        <taxon>Caligidae</taxon>
        <taxon>Lepeophtheirus</taxon>
    </lineage>
</organism>
<proteinExistence type="predicted"/>
<reference evidence="2" key="1">
    <citation type="submission" date="2014-05" db="EMBL/GenBank/DDBJ databases">
        <authorList>
            <person name="Chronopoulou M."/>
        </authorList>
    </citation>
    <scope>NUCLEOTIDE SEQUENCE</scope>
    <source>
        <tissue evidence="2">Whole organism</tissue>
    </source>
</reference>